<feature type="compositionally biased region" description="Polar residues" evidence="1">
    <location>
        <begin position="31"/>
        <end position="47"/>
    </location>
</feature>
<dbReference type="EMBL" id="SOZI01000033">
    <property type="protein sequence ID" value="TNY21979.1"/>
    <property type="molecule type" value="Genomic_DNA"/>
</dbReference>
<gene>
    <name evidence="2" type="ORF">DMC30DRAFT_175100</name>
</gene>
<comment type="caution">
    <text evidence="2">The sequence shown here is derived from an EMBL/GenBank/DDBJ whole genome shotgun (WGS) entry which is preliminary data.</text>
</comment>
<feature type="region of interest" description="Disordered" evidence="1">
    <location>
        <begin position="178"/>
        <end position="233"/>
    </location>
</feature>
<accession>A0A5C5G0J2</accession>
<protein>
    <submittedName>
        <fullName evidence="2">Uncharacterized protein</fullName>
    </submittedName>
</protein>
<name>A0A5C5G0J2_9BASI</name>
<dbReference type="OrthoDB" id="2526549at2759"/>
<evidence type="ECO:0000256" key="1">
    <source>
        <dbReference type="SAM" id="MobiDB-lite"/>
    </source>
</evidence>
<evidence type="ECO:0000313" key="2">
    <source>
        <dbReference type="EMBL" id="TNY21979.1"/>
    </source>
</evidence>
<dbReference type="AlphaFoldDB" id="A0A5C5G0J2"/>
<reference evidence="2 3" key="1">
    <citation type="submission" date="2019-03" db="EMBL/GenBank/DDBJ databases">
        <title>Rhodosporidium diobovatum UCD-FST 08-225 genome sequencing, assembly, and annotation.</title>
        <authorList>
            <person name="Fakankun I.U."/>
            <person name="Fristensky B."/>
            <person name="Levin D.B."/>
        </authorList>
    </citation>
    <scope>NUCLEOTIDE SEQUENCE [LARGE SCALE GENOMIC DNA]</scope>
    <source>
        <strain evidence="2 3">UCD-FST 08-225</strain>
    </source>
</reference>
<evidence type="ECO:0000313" key="3">
    <source>
        <dbReference type="Proteomes" id="UP000311382"/>
    </source>
</evidence>
<feature type="region of interest" description="Disordered" evidence="1">
    <location>
        <begin position="1"/>
        <end position="143"/>
    </location>
</feature>
<proteinExistence type="predicted"/>
<keyword evidence="3" id="KW-1185">Reference proteome</keyword>
<feature type="region of interest" description="Disordered" evidence="1">
    <location>
        <begin position="257"/>
        <end position="305"/>
    </location>
</feature>
<feature type="compositionally biased region" description="Basic and acidic residues" evidence="1">
    <location>
        <begin position="81"/>
        <end position="95"/>
    </location>
</feature>
<organism evidence="2 3">
    <name type="scientific">Rhodotorula diobovata</name>
    <dbReference type="NCBI Taxonomy" id="5288"/>
    <lineage>
        <taxon>Eukaryota</taxon>
        <taxon>Fungi</taxon>
        <taxon>Dikarya</taxon>
        <taxon>Basidiomycota</taxon>
        <taxon>Pucciniomycotina</taxon>
        <taxon>Microbotryomycetes</taxon>
        <taxon>Sporidiobolales</taxon>
        <taxon>Sporidiobolaceae</taxon>
        <taxon>Rhodotorula</taxon>
    </lineage>
</organism>
<sequence length="403" mass="41302">MTTVLSEPDSPVLLYDDDDDVPELDGARHLSVSSDGTIDSLVSQDENPTPPQSPGFGPVVHISPPEGHLPGLFEDDGGELDDGRTGESQAKDRTPLADPIAFLRTPFVYDAGPPTPGGIKVDIGLSSPTEPAPTTPVLAPEPVRPSNLAARRAASGSLPSNTLAGLQRMRFEASRDAGMGLGVEPGTPGDESMEGVSPAGSGATLRPRGDAGVGRGGSTSSRPTTPLLPAGTDKFGTIERAARRMPSLVLKLPRGFGSTPSPLSSPSTVAPPSPHISRSSAFILGTSGPRTPLTPSHLPPAPALGSGGPAFEWHSYSFPDSPGCPAAPTGVPVAERTCYFGEVIPPSPTLSDRTAYLPTPGSEKARTPSAVRTRTPMPASPLGQGRFEASAASEPAGGNPFFP</sequence>
<feature type="region of interest" description="Disordered" evidence="1">
    <location>
        <begin position="350"/>
        <end position="403"/>
    </location>
</feature>
<dbReference type="Proteomes" id="UP000311382">
    <property type="component" value="Unassembled WGS sequence"/>
</dbReference>
<feature type="compositionally biased region" description="Low complexity" evidence="1">
    <location>
        <begin position="258"/>
        <end position="268"/>
    </location>
</feature>